<protein>
    <submittedName>
        <fullName evidence="2">Uncharacterized protein</fullName>
    </submittedName>
</protein>
<reference evidence="2" key="1">
    <citation type="submission" date="2022-11" db="UniProtKB">
        <authorList>
            <consortium name="WormBaseParasite"/>
        </authorList>
    </citation>
    <scope>IDENTIFICATION</scope>
</reference>
<keyword evidence="1" id="KW-1185">Reference proteome</keyword>
<sequence>MRLFTYRNFYASALSSAVIFSKFSPPDDAEKEQKLISKAKFLTKKFKEERGVPGLALGVLVDGRIVWREGPSHFRSSVSNLCTDLADTFDKPWFLVKMDSAVP</sequence>
<evidence type="ECO:0000313" key="2">
    <source>
        <dbReference type="WBParaSite" id="nRc.2.0.1.t04274-RA"/>
    </source>
</evidence>
<name>A0A915HRA9_ROMCU</name>
<dbReference type="WBParaSite" id="nRc.2.0.1.t04274-RA">
    <property type="protein sequence ID" value="nRc.2.0.1.t04274-RA"/>
    <property type="gene ID" value="nRc.2.0.1.g04274"/>
</dbReference>
<proteinExistence type="predicted"/>
<evidence type="ECO:0000313" key="1">
    <source>
        <dbReference type="Proteomes" id="UP000887565"/>
    </source>
</evidence>
<dbReference type="AlphaFoldDB" id="A0A915HRA9"/>
<organism evidence="1 2">
    <name type="scientific">Romanomermis culicivorax</name>
    <name type="common">Nematode worm</name>
    <dbReference type="NCBI Taxonomy" id="13658"/>
    <lineage>
        <taxon>Eukaryota</taxon>
        <taxon>Metazoa</taxon>
        <taxon>Ecdysozoa</taxon>
        <taxon>Nematoda</taxon>
        <taxon>Enoplea</taxon>
        <taxon>Dorylaimia</taxon>
        <taxon>Mermithida</taxon>
        <taxon>Mermithoidea</taxon>
        <taxon>Mermithidae</taxon>
        <taxon>Romanomermis</taxon>
    </lineage>
</organism>
<accession>A0A915HRA9</accession>
<dbReference type="Proteomes" id="UP000887565">
    <property type="component" value="Unplaced"/>
</dbReference>